<feature type="compositionally biased region" description="Basic and acidic residues" evidence="1">
    <location>
        <begin position="1"/>
        <end position="14"/>
    </location>
</feature>
<reference evidence="2" key="2">
    <citation type="journal article" date="2007" name="Science">
        <title>Genome sequence of Aedes aegypti, a major arbovirus vector.</title>
        <authorList>
            <person name="Nene V."/>
            <person name="Wortman J.R."/>
            <person name="Lawson D."/>
            <person name="Haas B."/>
            <person name="Kodira C."/>
            <person name="Tu Z.J."/>
            <person name="Loftus B."/>
            <person name="Xi Z."/>
            <person name="Megy K."/>
            <person name="Grabherr M."/>
            <person name="Ren Q."/>
            <person name="Zdobnov E.M."/>
            <person name="Lobo N.F."/>
            <person name="Campbell K.S."/>
            <person name="Brown S.E."/>
            <person name="Bonaldo M.F."/>
            <person name="Zhu J."/>
            <person name="Sinkins S.P."/>
            <person name="Hogenkamp D.G."/>
            <person name="Amedeo P."/>
            <person name="Arensburger P."/>
            <person name="Atkinson P.W."/>
            <person name="Bidwell S."/>
            <person name="Biedler J."/>
            <person name="Birney E."/>
            <person name="Bruggner R.V."/>
            <person name="Costas J."/>
            <person name="Coy M.R."/>
            <person name="Crabtree J."/>
            <person name="Crawford M."/>
            <person name="Debruyn B."/>
            <person name="Decaprio D."/>
            <person name="Eiglmeier K."/>
            <person name="Eisenstadt E."/>
            <person name="El-Dorry H."/>
            <person name="Gelbart W.M."/>
            <person name="Gomes S.L."/>
            <person name="Hammond M."/>
            <person name="Hannick L.I."/>
            <person name="Hogan J.R."/>
            <person name="Holmes M.H."/>
            <person name="Jaffe D."/>
            <person name="Johnston J.S."/>
            <person name="Kennedy R.C."/>
            <person name="Koo H."/>
            <person name="Kravitz S."/>
            <person name="Kriventseva E.V."/>
            <person name="Kulp D."/>
            <person name="Labutti K."/>
            <person name="Lee E."/>
            <person name="Li S."/>
            <person name="Lovin D.D."/>
            <person name="Mao C."/>
            <person name="Mauceli E."/>
            <person name="Menck C.F."/>
            <person name="Miller J.R."/>
            <person name="Montgomery P."/>
            <person name="Mori A."/>
            <person name="Nascimento A.L."/>
            <person name="Naveira H.F."/>
            <person name="Nusbaum C."/>
            <person name="O'leary S."/>
            <person name="Orvis J."/>
            <person name="Pertea M."/>
            <person name="Quesneville H."/>
            <person name="Reidenbach K.R."/>
            <person name="Rogers Y.H."/>
            <person name="Roth C.W."/>
            <person name="Schneider J.R."/>
            <person name="Schatz M."/>
            <person name="Shumway M."/>
            <person name="Stanke M."/>
            <person name="Stinson E.O."/>
            <person name="Tubio J.M."/>
            <person name="Vanzee J.P."/>
            <person name="Verjovski-Almeida S."/>
            <person name="Werner D."/>
            <person name="White O."/>
            <person name="Wyder S."/>
            <person name="Zeng Q."/>
            <person name="Zhao Q."/>
            <person name="Zhao Y."/>
            <person name="Hill C.A."/>
            <person name="Raikhel A.S."/>
            <person name="Soares M.B."/>
            <person name="Knudson D.L."/>
            <person name="Lee N.H."/>
            <person name="Galagan J."/>
            <person name="Salzberg S.L."/>
            <person name="Paulsen I.T."/>
            <person name="Dimopoulos G."/>
            <person name="Collins F.H."/>
            <person name="Birren B."/>
            <person name="Fraser-Liggett C.M."/>
            <person name="Severson D.W."/>
        </authorList>
    </citation>
    <scope>NUCLEOTIDE SEQUENCE [LARGE SCALE GENOMIC DNA]</scope>
    <source>
        <strain evidence="2">Liverpool</strain>
    </source>
</reference>
<evidence type="ECO:0000256" key="1">
    <source>
        <dbReference type="SAM" id="MobiDB-lite"/>
    </source>
</evidence>
<dbReference type="AlphaFoldDB" id="Q17HT2"/>
<evidence type="ECO:0000313" key="2">
    <source>
        <dbReference type="EMBL" id="EAT46260.1"/>
    </source>
</evidence>
<gene>
    <name evidence="2" type="ORF">AaeL_AAEL002552</name>
</gene>
<feature type="non-terminal residue" evidence="2">
    <location>
        <position position="59"/>
    </location>
</feature>
<reference evidence="2" key="1">
    <citation type="submission" date="2005-10" db="EMBL/GenBank/DDBJ databases">
        <authorList>
            <person name="Loftus B.J."/>
            <person name="Nene V.M."/>
            <person name="Hannick L.I."/>
            <person name="Bidwell S."/>
            <person name="Haas B."/>
            <person name="Amedeo P."/>
            <person name="Orvis J."/>
            <person name="Wortman J.R."/>
            <person name="White O.R."/>
            <person name="Salzberg S."/>
            <person name="Shumway M."/>
            <person name="Koo H."/>
            <person name="Zhao Y."/>
            <person name="Holmes M."/>
            <person name="Miller J."/>
            <person name="Schatz M."/>
            <person name="Pop M."/>
            <person name="Pai G."/>
            <person name="Utterback T."/>
            <person name="Rogers Y.-H."/>
            <person name="Kravitz S."/>
            <person name="Fraser C.M."/>
        </authorList>
    </citation>
    <scope>NUCLEOTIDE SEQUENCE</scope>
    <source>
        <strain evidence="2">Liverpool</strain>
    </source>
</reference>
<dbReference type="PaxDb" id="7159-AAEL002552-PA"/>
<organism evidence="2 3">
    <name type="scientific">Aedes aegypti</name>
    <name type="common">Yellowfever mosquito</name>
    <name type="synonym">Culex aegypti</name>
    <dbReference type="NCBI Taxonomy" id="7159"/>
    <lineage>
        <taxon>Eukaryota</taxon>
        <taxon>Metazoa</taxon>
        <taxon>Ecdysozoa</taxon>
        <taxon>Arthropoda</taxon>
        <taxon>Hexapoda</taxon>
        <taxon>Insecta</taxon>
        <taxon>Pterygota</taxon>
        <taxon>Neoptera</taxon>
        <taxon>Endopterygota</taxon>
        <taxon>Diptera</taxon>
        <taxon>Nematocera</taxon>
        <taxon>Culicoidea</taxon>
        <taxon>Culicidae</taxon>
        <taxon>Culicinae</taxon>
        <taxon>Aedini</taxon>
        <taxon>Aedes</taxon>
        <taxon>Stegomyia</taxon>
    </lineage>
</organism>
<sequence length="59" mass="6737">MNPKREVEPDKFDSEGSDPIAHEDDDNKEAEILYEEVGVRALLCVQSFQVSIEVINKFL</sequence>
<dbReference type="Proteomes" id="UP000682892">
    <property type="component" value="Chromosome 1"/>
</dbReference>
<feature type="region of interest" description="Disordered" evidence="1">
    <location>
        <begin position="1"/>
        <end position="26"/>
    </location>
</feature>
<protein>
    <submittedName>
        <fullName evidence="2">AAEL002552-PA</fullName>
    </submittedName>
</protein>
<evidence type="ECO:0000313" key="3">
    <source>
        <dbReference type="Proteomes" id="UP000682892"/>
    </source>
</evidence>
<accession>Q17HT2</accession>
<proteinExistence type="predicted"/>
<dbReference type="EMBL" id="CH477245">
    <property type="protein sequence ID" value="EAT46260.1"/>
    <property type="molecule type" value="Genomic_DNA"/>
</dbReference>
<name>Q17HT2_AEDAE</name>
<reference evidence="2" key="3">
    <citation type="submission" date="2012-09" db="EMBL/GenBank/DDBJ databases">
        <authorList>
            <consortium name="VectorBase"/>
        </authorList>
    </citation>
    <scope>NUCLEOTIDE SEQUENCE</scope>
    <source>
        <strain evidence="2">Liverpool</strain>
    </source>
</reference>